<dbReference type="Pfam" id="PF00300">
    <property type="entry name" value="His_Phos_1"/>
    <property type="match status" value="1"/>
</dbReference>
<comment type="caution">
    <text evidence="2">The sequence shown here is derived from an EMBL/GenBank/DDBJ whole genome shotgun (WGS) entry which is preliminary data.</text>
</comment>
<dbReference type="InterPro" id="IPR050275">
    <property type="entry name" value="PGM_Phosphatase"/>
</dbReference>
<evidence type="ECO:0000313" key="2">
    <source>
        <dbReference type="EMBL" id="KON63600.1"/>
    </source>
</evidence>
<keyword evidence="3" id="KW-1185">Reference proteome</keyword>
<dbReference type="InterPro" id="IPR013078">
    <property type="entry name" value="His_Pase_superF_clade-1"/>
</dbReference>
<evidence type="ECO:0000313" key="3">
    <source>
        <dbReference type="Proteomes" id="UP000037566"/>
    </source>
</evidence>
<dbReference type="EMBL" id="LHUQ01000025">
    <property type="protein sequence ID" value="KON63600.1"/>
    <property type="molecule type" value="Genomic_DNA"/>
</dbReference>
<dbReference type="SUPFAM" id="SSF53254">
    <property type="entry name" value="Phosphoglycerate mutase-like"/>
    <property type="match status" value="1"/>
</dbReference>
<name>A0A0M0EED9_KOMEU</name>
<dbReference type="GO" id="GO:0005737">
    <property type="term" value="C:cytoplasm"/>
    <property type="evidence" value="ECO:0007669"/>
    <property type="project" value="TreeGrafter"/>
</dbReference>
<dbReference type="CDD" id="cd07067">
    <property type="entry name" value="HP_PGM_like"/>
    <property type="match status" value="1"/>
</dbReference>
<organism evidence="2 3">
    <name type="scientific">Komagataeibacter europaeus</name>
    <name type="common">Gluconacetobacter europaeus</name>
    <dbReference type="NCBI Taxonomy" id="33995"/>
    <lineage>
        <taxon>Bacteria</taxon>
        <taxon>Pseudomonadati</taxon>
        <taxon>Pseudomonadota</taxon>
        <taxon>Alphaproteobacteria</taxon>
        <taxon>Acetobacterales</taxon>
        <taxon>Acetobacteraceae</taxon>
        <taxon>Komagataeibacter</taxon>
    </lineage>
</organism>
<evidence type="ECO:0000256" key="1">
    <source>
        <dbReference type="PIRSR" id="PIRSR613078-2"/>
    </source>
</evidence>
<keyword evidence="2" id="KW-0378">Hydrolase</keyword>
<sequence>MTALVFPPVLSPHGTSRLILVRHGEVPGIKPPSFRGTQDLPLTDRGREQAASTAHYLAATPDIKVVASSPLSRCVETARAIANHHGGTVSPMTGLMDFNYGDWQGHFHKDVAAAYPQDYDAWMRTPDLARIPNGDTLEAVAQRAVGAANEALAQAENGTAVIVTHDSVIRTLILAILCLPLRNYWKFTSDPCGVSIFKPRYGEWSVERINESIHTHK</sequence>
<reference evidence="2" key="1">
    <citation type="submission" date="2015-08" db="EMBL/GenBank/DDBJ databases">
        <title>Draft genome sequence of Komagataeibacter europaeus CECT 8546 a cellulose producer strain from vinegar produced by the traditional method.</title>
        <authorList>
            <person name="Poehlein A."/>
            <person name="Valera M.J."/>
            <person name="Haack F.S."/>
            <person name="Mas A."/>
            <person name="Daniel R."/>
            <person name="Streit W.R."/>
            <person name="Mateo E."/>
        </authorList>
    </citation>
    <scope>NUCLEOTIDE SEQUENCE [LARGE SCALE GENOMIC DNA]</scope>
    <source>
        <strain evidence="2">CECT 8546</strain>
    </source>
</reference>
<dbReference type="STRING" id="33995.KOEU_29290"/>
<dbReference type="OrthoDB" id="9783269at2"/>
<dbReference type="PANTHER" id="PTHR48100">
    <property type="entry name" value="BROAD-SPECIFICITY PHOSPHATASE YOR283W-RELATED"/>
    <property type="match status" value="1"/>
</dbReference>
<dbReference type="AlphaFoldDB" id="A0A0M0EED9"/>
<proteinExistence type="predicted"/>
<accession>A0A0M0EED9</accession>
<dbReference type="Proteomes" id="UP000037566">
    <property type="component" value="Unassembled WGS sequence"/>
</dbReference>
<dbReference type="Gene3D" id="3.40.50.1240">
    <property type="entry name" value="Phosphoglycerate mutase-like"/>
    <property type="match status" value="1"/>
</dbReference>
<dbReference type="PANTHER" id="PTHR48100:SF62">
    <property type="entry name" value="GLUCOSYL-3-PHOSPHOGLYCERATE PHOSPHATASE"/>
    <property type="match status" value="1"/>
</dbReference>
<dbReference type="SMART" id="SM00855">
    <property type="entry name" value="PGAM"/>
    <property type="match status" value="1"/>
</dbReference>
<gene>
    <name evidence="2" type="primary">pspA</name>
    <name evidence="2" type="ORF">KOEU_29290</name>
</gene>
<dbReference type="PATRIC" id="fig|33995.3.peg.3250"/>
<dbReference type="InterPro" id="IPR029033">
    <property type="entry name" value="His_PPase_superfam"/>
</dbReference>
<dbReference type="GO" id="GO:0016791">
    <property type="term" value="F:phosphatase activity"/>
    <property type="evidence" value="ECO:0007669"/>
    <property type="project" value="TreeGrafter"/>
</dbReference>
<protein>
    <submittedName>
        <fullName evidence="2">Phosphoserine phosphatase 1</fullName>
        <ecNumber evidence="2">3.1.3.3</ecNumber>
    </submittedName>
</protein>
<dbReference type="EC" id="3.1.3.3" evidence="2"/>
<feature type="binding site" evidence="1">
    <location>
        <position position="73"/>
    </location>
    <ligand>
        <name>substrate</name>
    </ligand>
</feature>